<name>A0ABW5J3F5_9BACT</name>
<evidence type="ECO:0000313" key="2">
    <source>
        <dbReference type="Proteomes" id="UP001597510"/>
    </source>
</evidence>
<dbReference type="PROSITE" id="PS51257">
    <property type="entry name" value="PROKAR_LIPOPROTEIN"/>
    <property type="match status" value="1"/>
</dbReference>
<dbReference type="RefSeq" id="WP_340235711.1">
    <property type="nucleotide sequence ID" value="NZ_JBBEWC010000004.1"/>
</dbReference>
<reference evidence="2" key="1">
    <citation type="journal article" date="2019" name="Int. J. Syst. Evol. Microbiol.">
        <title>The Global Catalogue of Microorganisms (GCM) 10K type strain sequencing project: providing services to taxonomists for standard genome sequencing and annotation.</title>
        <authorList>
            <consortium name="The Broad Institute Genomics Platform"/>
            <consortium name="The Broad Institute Genome Sequencing Center for Infectious Disease"/>
            <person name="Wu L."/>
            <person name="Ma J."/>
        </authorList>
    </citation>
    <scope>NUCLEOTIDE SEQUENCE [LARGE SCALE GENOMIC DNA]</scope>
    <source>
        <strain evidence="2">KCTC 52344</strain>
    </source>
</reference>
<organism evidence="1 2">
    <name type="scientific">Emticicia soli</name>
    <dbReference type="NCBI Taxonomy" id="2027878"/>
    <lineage>
        <taxon>Bacteria</taxon>
        <taxon>Pseudomonadati</taxon>
        <taxon>Bacteroidota</taxon>
        <taxon>Cytophagia</taxon>
        <taxon>Cytophagales</taxon>
        <taxon>Leadbetterellaceae</taxon>
        <taxon>Emticicia</taxon>
    </lineage>
</organism>
<gene>
    <name evidence="1" type="ORF">ACFSR2_05335</name>
</gene>
<evidence type="ECO:0008006" key="3">
    <source>
        <dbReference type="Google" id="ProtNLM"/>
    </source>
</evidence>
<evidence type="ECO:0000313" key="1">
    <source>
        <dbReference type="EMBL" id="MFD2520298.1"/>
    </source>
</evidence>
<keyword evidence="2" id="KW-1185">Reference proteome</keyword>
<accession>A0ABW5J3F5</accession>
<protein>
    <recommendedName>
        <fullName evidence="3">Lipoprotein</fullName>
    </recommendedName>
</protein>
<proteinExistence type="predicted"/>
<sequence>MKIYIFVLILFILACSNPKETKKEEVTVPSPPTEAPAASNVQNLARAIMGTGEGLLRGVKFGDSIEEVKKKETVDLFEEEDSHVGYSFDTENLETVDILYEKNSQNRVSGIELDIYMNTDETNESLKQELVDLFTVRYGKPVSENPILVWKIKPTGQVSLKVVKNKLDRGLEIRFTQQPKSI</sequence>
<comment type="caution">
    <text evidence="1">The sequence shown here is derived from an EMBL/GenBank/DDBJ whole genome shotgun (WGS) entry which is preliminary data.</text>
</comment>
<dbReference type="Proteomes" id="UP001597510">
    <property type="component" value="Unassembled WGS sequence"/>
</dbReference>
<dbReference type="EMBL" id="JBHULC010000004">
    <property type="protein sequence ID" value="MFD2520298.1"/>
    <property type="molecule type" value="Genomic_DNA"/>
</dbReference>